<dbReference type="InterPro" id="IPR016439">
    <property type="entry name" value="Lag1/Lac1-like"/>
</dbReference>
<keyword evidence="2 5" id="KW-0812">Transmembrane</keyword>
<evidence type="ECO:0000313" key="10">
    <source>
        <dbReference type="Proteomes" id="UP001642409"/>
    </source>
</evidence>
<gene>
    <name evidence="8" type="ORF">HINF_LOCUS22844</name>
    <name evidence="9" type="ORF">HINF_LOCUS75290</name>
</gene>
<evidence type="ECO:0000259" key="7">
    <source>
        <dbReference type="PROSITE" id="PS50922"/>
    </source>
</evidence>
<dbReference type="InterPro" id="IPR006634">
    <property type="entry name" value="TLC-dom"/>
</dbReference>
<dbReference type="AlphaFoldDB" id="A0AA86U064"/>
<dbReference type="GO" id="GO:0005783">
    <property type="term" value="C:endoplasmic reticulum"/>
    <property type="evidence" value="ECO:0007669"/>
    <property type="project" value="TreeGrafter"/>
</dbReference>
<dbReference type="GO" id="GO:0050291">
    <property type="term" value="F:sphingosine N-acyltransferase activity"/>
    <property type="evidence" value="ECO:0007669"/>
    <property type="project" value="InterPro"/>
</dbReference>
<dbReference type="Proteomes" id="UP001642409">
    <property type="component" value="Unassembled WGS sequence"/>
</dbReference>
<comment type="caution">
    <text evidence="8">The sequence shown here is derived from an EMBL/GenBank/DDBJ whole genome shotgun (WGS) entry which is preliminary data.</text>
</comment>
<dbReference type="SMART" id="SM00724">
    <property type="entry name" value="TLC"/>
    <property type="match status" value="1"/>
</dbReference>
<keyword evidence="3 6" id="KW-1133">Transmembrane helix</keyword>
<feature type="transmembrane region" description="Helical" evidence="6">
    <location>
        <begin position="180"/>
        <end position="204"/>
    </location>
</feature>
<dbReference type="PIRSF" id="PIRSF005225">
    <property type="entry name" value="LAG1_LAC1"/>
    <property type="match status" value="1"/>
</dbReference>
<evidence type="ECO:0000256" key="5">
    <source>
        <dbReference type="PROSITE-ProRule" id="PRU00205"/>
    </source>
</evidence>
<evidence type="ECO:0000256" key="1">
    <source>
        <dbReference type="ARBA" id="ARBA00004141"/>
    </source>
</evidence>
<reference evidence="8" key="1">
    <citation type="submission" date="2023-06" db="EMBL/GenBank/DDBJ databases">
        <authorList>
            <person name="Kurt Z."/>
        </authorList>
    </citation>
    <scope>NUCLEOTIDE SEQUENCE</scope>
</reference>
<dbReference type="PROSITE" id="PS50922">
    <property type="entry name" value="TLC"/>
    <property type="match status" value="1"/>
</dbReference>
<keyword evidence="4 5" id="KW-0472">Membrane</keyword>
<feature type="transmembrane region" description="Helical" evidence="6">
    <location>
        <begin position="236"/>
        <end position="260"/>
    </location>
</feature>
<feature type="transmembrane region" description="Helical" evidence="6">
    <location>
        <begin position="93"/>
        <end position="112"/>
    </location>
</feature>
<dbReference type="PANTHER" id="PTHR12560">
    <property type="entry name" value="LONGEVITY ASSURANCE FACTOR 1 LAG1"/>
    <property type="match status" value="1"/>
</dbReference>
<evidence type="ECO:0000313" key="8">
    <source>
        <dbReference type="EMBL" id="CAI9935199.1"/>
    </source>
</evidence>
<sequence>MFELTPATSFVLVPPFVVLHMLVRYYFQKFVMRKFKDNKNAKKLSECMFYLLQYLVFTLLSSAIVVQNQIWWFNYENLYREKLSMDSFSPLHASYLMLELAVCISTAITWCFETRRDNADFAMMVVHHMCTISLICFCMYSKNFNWGCSTANLHDVSDIFLEFSKMIYYLGFEQTSKVTFFIFAVSFIVPRCFVFPKFMIAPFFNGKLNQTLLKMNPDVNLTAVFTEIERKFIPTAFSVLFVLDCIWAVAIVNMAVKLLIKKQWRDVREKQEDTKSE</sequence>
<dbReference type="PANTHER" id="PTHR12560:SF0">
    <property type="entry name" value="LD18904P"/>
    <property type="match status" value="1"/>
</dbReference>
<protein>
    <submittedName>
        <fullName evidence="8">Ceramide synthetase</fullName>
    </submittedName>
    <submittedName>
        <fullName evidence="9">Ceramide_synthetase</fullName>
    </submittedName>
</protein>
<name>A0AA86U064_9EUKA</name>
<feature type="transmembrane region" description="Helical" evidence="6">
    <location>
        <begin position="6"/>
        <end position="27"/>
    </location>
</feature>
<dbReference type="Pfam" id="PF03798">
    <property type="entry name" value="TRAM_LAG1_CLN8"/>
    <property type="match status" value="1"/>
</dbReference>
<dbReference type="GO" id="GO:0046513">
    <property type="term" value="P:ceramide biosynthetic process"/>
    <property type="evidence" value="ECO:0007669"/>
    <property type="project" value="InterPro"/>
</dbReference>
<evidence type="ECO:0000256" key="3">
    <source>
        <dbReference type="ARBA" id="ARBA00022989"/>
    </source>
</evidence>
<comment type="subcellular location">
    <subcellularLocation>
        <location evidence="1">Membrane</location>
        <topology evidence="1">Multi-pass membrane protein</topology>
    </subcellularLocation>
</comment>
<feature type="transmembrane region" description="Helical" evidence="6">
    <location>
        <begin position="48"/>
        <end position="73"/>
    </location>
</feature>
<accession>A0AA86U064</accession>
<dbReference type="EMBL" id="CATOUU010000597">
    <property type="protein sequence ID" value="CAI9935199.1"/>
    <property type="molecule type" value="Genomic_DNA"/>
</dbReference>
<evidence type="ECO:0000256" key="6">
    <source>
        <dbReference type="SAM" id="Phobius"/>
    </source>
</evidence>
<dbReference type="EMBL" id="CAXDID020000662">
    <property type="protein sequence ID" value="CAL6109114.1"/>
    <property type="molecule type" value="Genomic_DNA"/>
</dbReference>
<evidence type="ECO:0000256" key="2">
    <source>
        <dbReference type="ARBA" id="ARBA00022692"/>
    </source>
</evidence>
<organism evidence="8">
    <name type="scientific">Hexamita inflata</name>
    <dbReference type="NCBI Taxonomy" id="28002"/>
    <lineage>
        <taxon>Eukaryota</taxon>
        <taxon>Metamonada</taxon>
        <taxon>Diplomonadida</taxon>
        <taxon>Hexamitidae</taxon>
        <taxon>Hexamitinae</taxon>
        <taxon>Hexamita</taxon>
    </lineage>
</organism>
<dbReference type="GO" id="GO:0016020">
    <property type="term" value="C:membrane"/>
    <property type="evidence" value="ECO:0007669"/>
    <property type="project" value="UniProtKB-SubCell"/>
</dbReference>
<reference evidence="9 10" key="2">
    <citation type="submission" date="2024-07" db="EMBL/GenBank/DDBJ databases">
        <authorList>
            <person name="Akdeniz Z."/>
        </authorList>
    </citation>
    <scope>NUCLEOTIDE SEQUENCE [LARGE SCALE GENOMIC DNA]</scope>
</reference>
<evidence type="ECO:0000313" key="9">
    <source>
        <dbReference type="EMBL" id="CAL6109114.1"/>
    </source>
</evidence>
<proteinExistence type="predicted"/>
<evidence type="ECO:0000256" key="4">
    <source>
        <dbReference type="ARBA" id="ARBA00023136"/>
    </source>
</evidence>
<feature type="domain" description="TLC" evidence="7">
    <location>
        <begin position="39"/>
        <end position="260"/>
    </location>
</feature>
<keyword evidence="10" id="KW-1185">Reference proteome</keyword>